<dbReference type="SMART" id="SM00671">
    <property type="entry name" value="SEL1"/>
    <property type="match status" value="4"/>
</dbReference>
<dbReference type="PANTHER" id="PTHR13891:SF1">
    <property type="entry name" value="CYTOCHROME C OXIDASE ASSEMBLY FACTOR 7"/>
    <property type="match status" value="1"/>
</dbReference>
<sequence>MAYDLKKESDVKEYVDKLGVEYRFGCYSEKKPEACHLLGDYLEGIKKDFEKASKVYKSTCDDYGYAKSCYKYGNYCFLGKGKSGSKGDPRVAYEYYEKGCNLNDSDACLHSGLLLVSRSMPKEIDRNVPKGLEFLTKSCDMNNATACFYLSGMHISGVQKKPDQSAATVSAGNESAPPAGKTPLKDSDYIVLKDMKKAFQFAHKACELRNMYACANLSQMYARGDGIEKNEKEAEKYKKLALEMQDEVKKQQETLGFQQGVGMPN</sequence>
<dbReference type="GeneID" id="108020466"/>
<keyword evidence="2" id="KW-0677">Repeat</keyword>
<gene>
    <name evidence="5" type="primary">Coa7</name>
</gene>
<comment type="similarity">
    <text evidence="1">Belongs to the hcp beta-lactamase family.</text>
</comment>
<reference evidence="5" key="1">
    <citation type="submission" date="2025-08" db="UniProtKB">
        <authorList>
            <consortium name="RefSeq"/>
        </authorList>
    </citation>
    <scope>IDENTIFICATION</scope>
</reference>
<name>A0AB39ZVX2_DROSZ</name>
<dbReference type="PANTHER" id="PTHR13891">
    <property type="entry name" value="CYTOCHROME C OXIDASE ASSEMBLY FACTOR 7"/>
    <property type="match status" value="1"/>
</dbReference>
<accession>A0AB39ZVX2</accession>
<dbReference type="CTD" id="65260"/>
<dbReference type="AlphaFoldDB" id="A0AB39ZVX2"/>
<evidence type="ECO:0000256" key="1">
    <source>
        <dbReference type="ARBA" id="ARBA00008486"/>
    </source>
</evidence>
<dbReference type="GO" id="GO:0005758">
    <property type="term" value="C:mitochondrial intermembrane space"/>
    <property type="evidence" value="ECO:0007669"/>
    <property type="project" value="TreeGrafter"/>
</dbReference>
<dbReference type="InterPro" id="IPR006597">
    <property type="entry name" value="Sel1-like"/>
</dbReference>
<proteinExistence type="inferred from homology"/>
<protein>
    <submittedName>
        <fullName evidence="5">Cytochrome c oxidase assembly factor 7 homolog</fullName>
    </submittedName>
</protein>
<evidence type="ECO:0000256" key="2">
    <source>
        <dbReference type="ARBA" id="ARBA00022737"/>
    </source>
</evidence>
<dbReference type="InterPro" id="IPR040239">
    <property type="entry name" value="HcpB-like"/>
</dbReference>
<dbReference type="SUPFAM" id="SSF81901">
    <property type="entry name" value="HCP-like"/>
    <property type="match status" value="1"/>
</dbReference>
<dbReference type="RefSeq" id="XP_016944280.1">
    <property type="nucleotide sequence ID" value="XM_017088791.4"/>
</dbReference>
<keyword evidence="3" id="KW-0175">Coiled coil</keyword>
<feature type="coiled-coil region" evidence="3">
    <location>
        <begin position="227"/>
        <end position="254"/>
    </location>
</feature>
<evidence type="ECO:0000256" key="3">
    <source>
        <dbReference type="SAM" id="Coils"/>
    </source>
</evidence>
<dbReference type="Pfam" id="PF08238">
    <property type="entry name" value="Sel1"/>
    <property type="match status" value="5"/>
</dbReference>
<dbReference type="Gene3D" id="1.25.40.10">
    <property type="entry name" value="Tetratricopeptide repeat domain"/>
    <property type="match status" value="1"/>
</dbReference>
<evidence type="ECO:0000313" key="5">
    <source>
        <dbReference type="RefSeq" id="XP_016944280.1"/>
    </source>
</evidence>
<dbReference type="Proteomes" id="UP001652628">
    <property type="component" value="Chromosome X"/>
</dbReference>
<organism evidence="4 5">
    <name type="scientific">Drosophila suzukii</name>
    <name type="common">Spotted-wing drosophila fruit fly</name>
    <dbReference type="NCBI Taxonomy" id="28584"/>
    <lineage>
        <taxon>Eukaryota</taxon>
        <taxon>Metazoa</taxon>
        <taxon>Ecdysozoa</taxon>
        <taxon>Arthropoda</taxon>
        <taxon>Hexapoda</taxon>
        <taxon>Insecta</taxon>
        <taxon>Pterygota</taxon>
        <taxon>Neoptera</taxon>
        <taxon>Endopterygota</taxon>
        <taxon>Diptera</taxon>
        <taxon>Brachycera</taxon>
        <taxon>Muscomorpha</taxon>
        <taxon>Ephydroidea</taxon>
        <taxon>Drosophilidae</taxon>
        <taxon>Drosophila</taxon>
        <taxon>Sophophora</taxon>
    </lineage>
</organism>
<evidence type="ECO:0000313" key="4">
    <source>
        <dbReference type="Proteomes" id="UP001652628"/>
    </source>
</evidence>
<dbReference type="InterPro" id="IPR011990">
    <property type="entry name" value="TPR-like_helical_dom_sf"/>
</dbReference>
<keyword evidence="4" id="KW-1185">Reference proteome</keyword>